<dbReference type="SUPFAM" id="SSF49899">
    <property type="entry name" value="Concanavalin A-like lectins/glucanases"/>
    <property type="match status" value="1"/>
</dbReference>
<dbReference type="AlphaFoldDB" id="A0A3S1CAW3"/>
<feature type="non-terminal residue" evidence="2">
    <location>
        <position position="1"/>
    </location>
</feature>
<dbReference type="SMART" id="SM00137">
    <property type="entry name" value="MAM"/>
    <property type="match status" value="1"/>
</dbReference>
<comment type="caution">
    <text evidence="2">The sequence shown here is derived from an EMBL/GenBank/DDBJ whole genome shotgun (WGS) entry which is preliminary data.</text>
</comment>
<dbReference type="PROSITE" id="PS50060">
    <property type="entry name" value="MAM_2"/>
    <property type="match status" value="1"/>
</dbReference>
<protein>
    <recommendedName>
        <fullName evidence="1">MAM domain-containing protein</fullName>
    </recommendedName>
</protein>
<organism evidence="2 3">
    <name type="scientific">Elysia chlorotica</name>
    <name type="common">Eastern emerald elysia</name>
    <name type="synonym">Sea slug</name>
    <dbReference type="NCBI Taxonomy" id="188477"/>
    <lineage>
        <taxon>Eukaryota</taxon>
        <taxon>Metazoa</taxon>
        <taxon>Spiralia</taxon>
        <taxon>Lophotrochozoa</taxon>
        <taxon>Mollusca</taxon>
        <taxon>Gastropoda</taxon>
        <taxon>Heterobranchia</taxon>
        <taxon>Euthyneura</taxon>
        <taxon>Panpulmonata</taxon>
        <taxon>Sacoglossa</taxon>
        <taxon>Placobranchoidea</taxon>
        <taxon>Plakobranchidae</taxon>
        <taxon>Elysia</taxon>
    </lineage>
</organism>
<dbReference type="InterPro" id="IPR051560">
    <property type="entry name" value="MAM_domain-containing"/>
</dbReference>
<dbReference type="InterPro" id="IPR013320">
    <property type="entry name" value="ConA-like_dom_sf"/>
</dbReference>
<evidence type="ECO:0000313" key="2">
    <source>
        <dbReference type="EMBL" id="RUS87746.1"/>
    </source>
</evidence>
<dbReference type="Proteomes" id="UP000271974">
    <property type="component" value="Unassembled WGS sequence"/>
</dbReference>
<evidence type="ECO:0000259" key="1">
    <source>
        <dbReference type="PROSITE" id="PS50060"/>
    </source>
</evidence>
<feature type="non-terminal residue" evidence="2">
    <location>
        <position position="166"/>
    </location>
</feature>
<accession>A0A3S1CAW3</accession>
<dbReference type="OrthoDB" id="10063783at2759"/>
<feature type="domain" description="MAM" evidence="1">
    <location>
        <begin position="28"/>
        <end position="159"/>
    </location>
</feature>
<dbReference type="InterPro" id="IPR000998">
    <property type="entry name" value="MAM_dom"/>
</dbReference>
<gene>
    <name evidence="2" type="ORF">EGW08_004492</name>
</gene>
<dbReference type="PANTHER" id="PTHR23282">
    <property type="entry name" value="APICAL ENDOSOMAL GLYCOPROTEIN PRECURSOR"/>
    <property type="match status" value="1"/>
</dbReference>
<keyword evidence="3" id="KW-1185">Reference proteome</keyword>
<dbReference type="Gene3D" id="2.60.120.200">
    <property type="match status" value="1"/>
</dbReference>
<evidence type="ECO:0000313" key="3">
    <source>
        <dbReference type="Proteomes" id="UP000271974"/>
    </source>
</evidence>
<proteinExistence type="predicted"/>
<sequence>FEVTNTGSGGVAIDDVLTYDGPCPNTEEVCDFESADVCGYEVGAWKVNTALYFYTTTGVEADVTTGTEQGHYIHVDATPQTNASLVSPIYKPTSGRCLKFYYRVYGNIKDTFALLVSLRQEGGNEYLIDRFLPPEDPSEWSFGEVNVVSGRYFQIVFDSNHLTGNI</sequence>
<dbReference type="EMBL" id="RQTK01000102">
    <property type="protein sequence ID" value="RUS87746.1"/>
    <property type="molecule type" value="Genomic_DNA"/>
</dbReference>
<dbReference type="STRING" id="188477.A0A3S1CAW3"/>
<dbReference type="Pfam" id="PF00629">
    <property type="entry name" value="MAM"/>
    <property type="match status" value="1"/>
</dbReference>
<reference evidence="2 3" key="1">
    <citation type="submission" date="2019-01" db="EMBL/GenBank/DDBJ databases">
        <title>A draft genome assembly of the solar-powered sea slug Elysia chlorotica.</title>
        <authorList>
            <person name="Cai H."/>
            <person name="Li Q."/>
            <person name="Fang X."/>
            <person name="Li J."/>
            <person name="Curtis N.E."/>
            <person name="Altenburger A."/>
            <person name="Shibata T."/>
            <person name="Feng M."/>
            <person name="Maeda T."/>
            <person name="Schwartz J.A."/>
            <person name="Shigenobu S."/>
            <person name="Lundholm N."/>
            <person name="Nishiyama T."/>
            <person name="Yang H."/>
            <person name="Hasebe M."/>
            <person name="Li S."/>
            <person name="Pierce S.K."/>
            <person name="Wang J."/>
        </authorList>
    </citation>
    <scope>NUCLEOTIDE SEQUENCE [LARGE SCALE GENOMIC DNA]</scope>
    <source>
        <strain evidence="2">EC2010</strain>
        <tissue evidence="2">Whole organism of an adult</tissue>
    </source>
</reference>
<dbReference type="PANTHER" id="PTHR23282:SF101">
    <property type="entry name" value="MAM DOMAIN-CONTAINING PROTEIN"/>
    <property type="match status" value="1"/>
</dbReference>
<name>A0A3S1CAW3_ELYCH</name>
<dbReference type="GO" id="GO:0016020">
    <property type="term" value="C:membrane"/>
    <property type="evidence" value="ECO:0007669"/>
    <property type="project" value="InterPro"/>
</dbReference>